<protein>
    <submittedName>
        <fullName evidence="1">Type II toxin-antitoxin system RelE/ParE family toxin</fullName>
    </submittedName>
</protein>
<gene>
    <name evidence="1" type="ORF">KTO63_22420</name>
</gene>
<reference evidence="1" key="1">
    <citation type="submission" date="2021-06" db="EMBL/GenBank/DDBJ databases">
        <authorList>
            <person name="Huq M.A."/>
        </authorList>
    </citation>
    <scope>NUCLEOTIDE SEQUENCE</scope>
    <source>
        <strain evidence="1">MAH-26</strain>
    </source>
</reference>
<name>A0A9E2SD65_9BACT</name>
<organism evidence="1 2">
    <name type="scientific">Pinibacter aurantiacus</name>
    <dbReference type="NCBI Taxonomy" id="2851599"/>
    <lineage>
        <taxon>Bacteria</taxon>
        <taxon>Pseudomonadati</taxon>
        <taxon>Bacteroidota</taxon>
        <taxon>Chitinophagia</taxon>
        <taxon>Chitinophagales</taxon>
        <taxon>Chitinophagaceae</taxon>
        <taxon>Pinibacter</taxon>
    </lineage>
</organism>
<proteinExistence type="predicted"/>
<dbReference type="EMBL" id="JAHSPG010000016">
    <property type="protein sequence ID" value="MBV4359937.1"/>
    <property type="molecule type" value="Genomic_DNA"/>
</dbReference>
<evidence type="ECO:0000313" key="2">
    <source>
        <dbReference type="Proteomes" id="UP000812270"/>
    </source>
</evidence>
<dbReference type="Proteomes" id="UP000812270">
    <property type="component" value="Unassembled WGS sequence"/>
</dbReference>
<keyword evidence="2" id="KW-1185">Reference proteome</keyword>
<evidence type="ECO:0000313" key="1">
    <source>
        <dbReference type="EMBL" id="MBV4359937.1"/>
    </source>
</evidence>
<dbReference type="AlphaFoldDB" id="A0A9E2SD65"/>
<dbReference type="InterPro" id="IPR009241">
    <property type="entry name" value="HigB-like"/>
</dbReference>
<accession>A0A9E2SD65</accession>
<sequence length="118" mass="14189">MKPNFDVELLPDAVDFLEKLDDKTREKIYYNIKKAQFVNDNELFKKLNDFIWEFRTLYKNKAYRLFSFWDKIDGKDTLVVATHGILKKTQKTPTKESKKAEEIRKLYLDKKKKNSYGK</sequence>
<dbReference type="Pfam" id="PF05973">
    <property type="entry name" value="Gp49"/>
    <property type="match status" value="1"/>
</dbReference>
<comment type="caution">
    <text evidence="1">The sequence shown here is derived from an EMBL/GenBank/DDBJ whole genome shotgun (WGS) entry which is preliminary data.</text>
</comment>